<keyword evidence="2" id="KW-1185">Reference proteome</keyword>
<protein>
    <submittedName>
        <fullName evidence="1">WAT1-related protein</fullName>
    </submittedName>
</protein>
<sequence length="294" mass="32733">MAAKRLYMAMVVMQMTIAGMAMTSKVAFNIGMNTFVFLFYRQALATLLWLPLSLIFVRRNATPLHFKRLLKIFFMSMIGLTINLDVYNMTIKFNSTIVATVATNALPILTFIIVVETLNTRRIPGMLKLFGVLLCLAGVLVIAFYKGPILISLNSNHPIMYGSAGNHHVIPNSKRTWIKGTFLMVMATVAWSSWILSQYIKEYRHVLIFQTLGTSFSTFQSFLITITFERCLATGCRPRTGTATVADPPGRVDPVEPPCHGSPKCDLDPARESQQPGGPGRLRPPNRQAGPCRT</sequence>
<comment type="caution">
    <text evidence="1">The sequence shown here is derived from an EMBL/GenBank/DDBJ whole genome shotgun (WGS) entry which is preliminary data.</text>
</comment>
<reference evidence="2" key="1">
    <citation type="journal article" date="2022" name="Nat. Commun.">
        <title>Chromosome evolution and the genetic basis of agronomically important traits in greater yam.</title>
        <authorList>
            <person name="Bredeson J.V."/>
            <person name="Lyons J.B."/>
            <person name="Oniyinde I.O."/>
            <person name="Okereke N.R."/>
            <person name="Kolade O."/>
            <person name="Nnabue I."/>
            <person name="Nwadili C.O."/>
            <person name="Hribova E."/>
            <person name="Parker M."/>
            <person name="Nwogha J."/>
            <person name="Shu S."/>
            <person name="Carlson J."/>
            <person name="Kariba R."/>
            <person name="Muthemba S."/>
            <person name="Knop K."/>
            <person name="Barton G.J."/>
            <person name="Sherwood A.V."/>
            <person name="Lopez-Montes A."/>
            <person name="Asiedu R."/>
            <person name="Jamnadass R."/>
            <person name="Muchugi A."/>
            <person name="Goodstein D."/>
            <person name="Egesi C.N."/>
            <person name="Featherston J."/>
            <person name="Asfaw A."/>
            <person name="Simpson G.G."/>
            <person name="Dolezel J."/>
            <person name="Hendre P.S."/>
            <person name="Van Deynze A."/>
            <person name="Kumar P.L."/>
            <person name="Obidiegwu J.E."/>
            <person name="Bhattacharjee R."/>
            <person name="Rokhsar D.S."/>
        </authorList>
    </citation>
    <scope>NUCLEOTIDE SEQUENCE [LARGE SCALE GENOMIC DNA]</scope>
    <source>
        <strain evidence="2">cv. TDa95/00328</strain>
    </source>
</reference>
<evidence type="ECO:0000313" key="1">
    <source>
        <dbReference type="EMBL" id="KAH7663593.1"/>
    </source>
</evidence>
<proteinExistence type="predicted"/>
<evidence type="ECO:0000313" key="2">
    <source>
        <dbReference type="Proteomes" id="UP000827976"/>
    </source>
</evidence>
<dbReference type="EMBL" id="CM037024">
    <property type="protein sequence ID" value="KAH7663593.1"/>
    <property type="molecule type" value="Genomic_DNA"/>
</dbReference>
<dbReference type="Proteomes" id="UP000827976">
    <property type="component" value="Chromosome 14"/>
</dbReference>
<gene>
    <name evidence="1" type="ORF">IHE45_14G066300</name>
</gene>
<name>A0ACB7USA1_DIOAL</name>
<organism evidence="1 2">
    <name type="scientific">Dioscorea alata</name>
    <name type="common">Purple yam</name>
    <dbReference type="NCBI Taxonomy" id="55571"/>
    <lineage>
        <taxon>Eukaryota</taxon>
        <taxon>Viridiplantae</taxon>
        <taxon>Streptophyta</taxon>
        <taxon>Embryophyta</taxon>
        <taxon>Tracheophyta</taxon>
        <taxon>Spermatophyta</taxon>
        <taxon>Magnoliopsida</taxon>
        <taxon>Liliopsida</taxon>
        <taxon>Dioscoreales</taxon>
        <taxon>Dioscoreaceae</taxon>
        <taxon>Dioscorea</taxon>
    </lineage>
</organism>
<accession>A0ACB7USA1</accession>